<dbReference type="Pfam" id="PF01429">
    <property type="entry name" value="MBD"/>
    <property type="match status" value="1"/>
</dbReference>
<dbReference type="AlphaFoldDB" id="A0AAV3NZ93"/>
<feature type="compositionally biased region" description="Basic and acidic residues" evidence="6">
    <location>
        <begin position="75"/>
        <end position="98"/>
    </location>
</feature>
<feature type="compositionally biased region" description="Polar residues" evidence="6">
    <location>
        <begin position="280"/>
        <end position="289"/>
    </location>
</feature>
<organism evidence="8 9">
    <name type="scientific">Lithospermum erythrorhizon</name>
    <name type="common">Purple gromwell</name>
    <name type="synonym">Lithospermum officinale var. erythrorhizon</name>
    <dbReference type="NCBI Taxonomy" id="34254"/>
    <lineage>
        <taxon>Eukaryota</taxon>
        <taxon>Viridiplantae</taxon>
        <taxon>Streptophyta</taxon>
        <taxon>Embryophyta</taxon>
        <taxon>Tracheophyta</taxon>
        <taxon>Spermatophyta</taxon>
        <taxon>Magnoliopsida</taxon>
        <taxon>eudicotyledons</taxon>
        <taxon>Gunneridae</taxon>
        <taxon>Pentapetalae</taxon>
        <taxon>asterids</taxon>
        <taxon>lamiids</taxon>
        <taxon>Boraginales</taxon>
        <taxon>Boraginaceae</taxon>
        <taxon>Boraginoideae</taxon>
        <taxon>Lithospermeae</taxon>
        <taxon>Lithospermum</taxon>
    </lineage>
</organism>
<comment type="subcellular location">
    <subcellularLocation>
        <location evidence="1">Nucleus</location>
    </subcellularLocation>
</comment>
<feature type="compositionally biased region" description="Basic and acidic residues" evidence="6">
    <location>
        <begin position="253"/>
        <end position="279"/>
    </location>
</feature>
<dbReference type="GO" id="GO:0005634">
    <property type="term" value="C:nucleus"/>
    <property type="evidence" value="ECO:0007669"/>
    <property type="project" value="UniProtKB-SubCell"/>
</dbReference>
<evidence type="ECO:0000313" key="8">
    <source>
        <dbReference type="EMBL" id="GAA0143073.1"/>
    </source>
</evidence>
<feature type="region of interest" description="Disordered" evidence="6">
    <location>
        <begin position="252"/>
        <end position="305"/>
    </location>
</feature>
<comment type="caution">
    <text evidence="8">The sequence shown here is derived from an EMBL/GenBank/DDBJ whole genome shotgun (WGS) entry which is preliminary data.</text>
</comment>
<feature type="region of interest" description="Disordered" evidence="6">
    <location>
        <begin position="1"/>
        <end position="154"/>
    </location>
</feature>
<dbReference type="PANTHER" id="PTHR33729:SF6">
    <property type="entry name" value="METHYL-CPG-BINDING DOMAIN-CONTAINING PROTEIN 11"/>
    <property type="match status" value="1"/>
</dbReference>
<evidence type="ECO:0000256" key="3">
    <source>
        <dbReference type="ARBA" id="ARBA00023125"/>
    </source>
</evidence>
<dbReference type="GO" id="GO:0003677">
    <property type="term" value="F:DNA binding"/>
    <property type="evidence" value="ECO:0007669"/>
    <property type="project" value="UniProtKB-KW"/>
</dbReference>
<keyword evidence="9" id="KW-1185">Reference proteome</keyword>
<protein>
    <submittedName>
        <fullName evidence="8">Chromatin/chromatin-binding, or -regulatory protein</fullName>
    </submittedName>
</protein>
<evidence type="ECO:0000256" key="2">
    <source>
        <dbReference type="ARBA" id="ARBA00023015"/>
    </source>
</evidence>
<keyword evidence="4" id="KW-0804">Transcription</keyword>
<evidence type="ECO:0000259" key="7">
    <source>
        <dbReference type="PROSITE" id="PS50982"/>
    </source>
</evidence>
<reference evidence="8 9" key="1">
    <citation type="submission" date="2024-01" db="EMBL/GenBank/DDBJ databases">
        <title>The complete chloroplast genome sequence of Lithospermum erythrorhizon: insights into the phylogenetic relationship among Boraginaceae species and the maternal lineages of purple gromwells.</title>
        <authorList>
            <person name="Okada T."/>
            <person name="Watanabe K."/>
        </authorList>
    </citation>
    <scope>NUCLEOTIDE SEQUENCE [LARGE SCALE GENOMIC DNA]</scope>
</reference>
<evidence type="ECO:0000256" key="1">
    <source>
        <dbReference type="ARBA" id="ARBA00004123"/>
    </source>
</evidence>
<accession>A0AAV3NZ93</accession>
<dbReference type="PANTHER" id="PTHR33729">
    <property type="entry name" value="METHYL-CPG BINDING DOMAIN CONTAINING PROTEIN, EXPRESSED"/>
    <property type="match status" value="1"/>
</dbReference>
<keyword evidence="2" id="KW-0805">Transcription regulation</keyword>
<proteinExistence type="predicted"/>
<dbReference type="Gene3D" id="3.30.890.10">
    <property type="entry name" value="Methyl-cpg-binding Protein 2, Chain A"/>
    <property type="match status" value="1"/>
</dbReference>
<name>A0AAV3NZ93_LITER</name>
<evidence type="ECO:0000256" key="6">
    <source>
        <dbReference type="SAM" id="MobiDB-lite"/>
    </source>
</evidence>
<evidence type="ECO:0000256" key="5">
    <source>
        <dbReference type="ARBA" id="ARBA00023242"/>
    </source>
</evidence>
<dbReference type="PROSITE" id="PS50982">
    <property type="entry name" value="MBD"/>
    <property type="match status" value="1"/>
</dbReference>
<dbReference type="EMBL" id="BAABME010000473">
    <property type="protein sequence ID" value="GAA0143073.1"/>
    <property type="molecule type" value="Genomic_DNA"/>
</dbReference>
<dbReference type="InterPro" id="IPR039622">
    <property type="entry name" value="MBD10/11"/>
</dbReference>
<sequence length="305" mass="33068">MASLNEEVNPIELPAPSGWKKKVVQKKGGTPKKKEIVFTAPTGEDITTKKHLEQYLKSHPGGPPVSEFDWGTGETPRRSSRISEKAKEAPAQEIEPLKKRSRKSSASKKENNDEEAPEETEVKDVHMHDPEKSEQDCEKGGLAEKSDKAMETEDNVANEIKVAKDDFTAGTDNKGEAAATNEINSQDAPMDAKLSLENFGAEAGSLIDNPFENLSSSPVVTENDKGVQSDGLVQVSVDGTIAEAQKGFVAGVDEQKAIPSEDKKTQEEENSRSAEETKSGVEQNNLLNDTNKKVEGETFGNGNNM</sequence>
<feature type="domain" description="MBD" evidence="7">
    <location>
        <begin position="5"/>
        <end position="75"/>
    </location>
</feature>
<feature type="region of interest" description="Disordered" evidence="6">
    <location>
        <begin position="166"/>
        <end position="189"/>
    </location>
</feature>
<feature type="compositionally biased region" description="Basic and acidic residues" evidence="6">
    <location>
        <begin position="120"/>
        <end position="151"/>
    </location>
</feature>
<dbReference type="Proteomes" id="UP001454036">
    <property type="component" value="Unassembled WGS sequence"/>
</dbReference>
<gene>
    <name evidence="8" type="ORF">LIER_03839</name>
</gene>
<keyword evidence="3" id="KW-0238">DNA-binding</keyword>
<evidence type="ECO:0000256" key="4">
    <source>
        <dbReference type="ARBA" id="ARBA00023163"/>
    </source>
</evidence>
<feature type="compositionally biased region" description="Basic and acidic residues" evidence="6">
    <location>
        <begin position="46"/>
        <end position="56"/>
    </location>
</feature>
<evidence type="ECO:0000313" key="9">
    <source>
        <dbReference type="Proteomes" id="UP001454036"/>
    </source>
</evidence>
<dbReference type="SUPFAM" id="SSF54171">
    <property type="entry name" value="DNA-binding domain"/>
    <property type="match status" value="1"/>
</dbReference>
<dbReference type="InterPro" id="IPR001739">
    <property type="entry name" value="Methyl_CpG_DNA-bd"/>
</dbReference>
<keyword evidence="5" id="KW-0539">Nucleus</keyword>
<dbReference type="InterPro" id="IPR016177">
    <property type="entry name" value="DNA-bd_dom_sf"/>
</dbReference>
<feature type="compositionally biased region" description="Basic residues" evidence="6">
    <location>
        <begin position="19"/>
        <end position="31"/>
    </location>
</feature>